<accession>A0A4R0RWR6</accession>
<reference evidence="2 3" key="1">
    <citation type="submission" date="2018-11" db="EMBL/GenBank/DDBJ databases">
        <title>Genome assembly of Steccherinum ochraceum LE-BIN_3174, the white-rot fungus of the Steccherinaceae family (The Residual Polyporoid clade, Polyporales, Basidiomycota).</title>
        <authorList>
            <person name="Fedorova T.V."/>
            <person name="Glazunova O.A."/>
            <person name="Landesman E.O."/>
            <person name="Moiseenko K.V."/>
            <person name="Psurtseva N.V."/>
            <person name="Savinova O.S."/>
            <person name="Shakhova N.V."/>
            <person name="Tyazhelova T.V."/>
            <person name="Vasina D.V."/>
        </authorList>
    </citation>
    <scope>NUCLEOTIDE SEQUENCE [LARGE SCALE GENOMIC DNA]</scope>
    <source>
        <strain evidence="2 3">LE-BIN_3174</strain>
    </source>
</reference>
<feature type="compositionally biased region" description="Basic and acidic residues" evidence="1">
    <location>
        <begin position="111"/>
        <end position="128"/>
    </location>
</feature>
<evidence type="ECO:0000313" key="2">
    <source>
        <dbReference type="EMBL" id="TCD71335.1"/>
    </source>
</evidence>
<dbReference type="OrthoDB" id="5597211at2759"/>
<dbReference type="EMBL" id="RWJN01000007">
    <property type="protein sequence ID" value="TCD71335.1"/>
    <property type="molecule type" value="Genomic_DNA"/>
</dbReference>
<dbReference type="Proteomes" id="UP000292702">
    <property type="component" value="Unassembled WGS sequence"/>
</dbReference>
<name>A0A4R0RWR6_9APHY</name>
<comment type="caution">
    <text evidence="2">The sequence shown here is derived from an EMBL/GenBank/DDBJ whole genome shotgun (WGS) entry which is preliminary data.</text>
</comment>
<feature type="region of interest" description="Disordered" evidence="1">
    <location>
        <begin position="50"/>
        <end position="78"/>
    </location>
</feature>
<evidence type="ECO:0000256" key="1">
    <source>
        <dbReference type="SAM" id="MobiDB-lite"/>
    </source>
</evidence>
<organism evidence="2 3">
    <name type="scientific">Steccherinum ochraceum</name>
    <dbReference type="NCBI Taxonomy" id="92696"/>
    <lineage>
        <taxon>Eukaryota</taxon>
        <taxon>Fungi</taxon>
        <taxon>Dikarya</taxon>
        <taxon>Basidiomycota</taxon>
        <taxon>Agaricomycotina</taxon>
        <taxon>Agaricomycetes</taxon>
        <taxon>Polyporales</taxon>
        <taxon>Steccherinaceae</taxon>
        <taxon>Steccherinum</taxon>
    </lineage>
</organism>
<dbReference type="AlphaFoldDB" id="A0A4R0RWR6"/>
<sequence length="135" mass="15971">MRALVELYHSSGAFITEQTLDKAIEDAFMRTPDYLSKIAEKDMDVHDMRRIGRDRQNLSKIGMEDNADSKTRFSTQSDRQKRVREALFGVYKEEPGYDALLEEGDRVLRQRKEDERVLQERKEEEEKKARRKTKS</sequence>
<evidence type="ECO:0000313" key="3">
    <source>
        <dbReference type="Proteomes" id="UP000292702"/>
    </source>
</evidence>
<feature type="region of interest" description="Disordered" evidence="1">
    <location>
        <begin position="111"/>
        <end position="135"/>
    </location>
</feature>
<proteinExistence type="predicted"/>
<protein>
    <submittedName>
        <fullName evidence="2">Uncharacterized protein</fullName>
    </submittedName>
</protein>
<keyword evidence="3" id="KW-1185">Reference proteome</keyword>
<gene>
    <name evidence="2" type="ORF">EIP91_011106</name>
</gene>